<keyword evidence="14" id="KW-1185">Reference proteome</keyword>
<dbReference type="PANTHER" id="PTHR12468">
    <property type="entry name" value="GPI MANNOSYLTRANSFERASE 2"/>
    <property type="match status" value="1"/>
</dbReference>
<comment type="caution">
    <text evidence="12">Lacks conserved residue(s) required for the propagation of feature annotation.</text>
</comment>
<dbReference type="PANTHER" id="PTHR12468:SF2">
    <property type="entry name" value="GPI MANNOSYLTRANSFERASE 2"/>
    <property type="match status" value="1"/>
</dbReference>
<dbReference type="AlphaFoldDB" id="A0A9P7SZZ5"/>
<proteinExistence type="inferred from homology"/>
<dbReference type="EMBL" id="SRPW01001158">
    <property type="protein sequence ID" value="KAG6005842.1"/>
    <property type="molecule type" value="Genomic_DNA"/>
</dbReference>
<evidence type="ECO:0000256" key="9">
    <source>
        <dbReference type="ARBA" id="ARBA00022824"/>
    </source>
</evidence>
<comment type="similarity">
    <text evidence="3 12">Belongs to the PIGV family.</text>
</comment>
<evidence type="ECO:0000313" key="14">
    <source>
        <dbReference type="Proteomes" id="UP000748025"/>
    </source>
</evidence>
<evidence type="ECO:0000313" key="13">
    <source>
        <dbReference type="EMBL" id="KAG6005842.1"/>
    </source>
</evidence>
<organism evidence="13 14">
    <name type="scientific">Claviceps pusilla</name>
    <dbReference type="NCBI Taxonomy" id="123648"/>
    <lineage>
        <taxon>Eukaryota</taxon>
        <taxon>Fungi</taxon>
        <taxon>Dikarya</taxon>
        <taxon>Ascomycota</taxon>
        <taxon>Pezizomycotina</taxon>
        <taxon>Sordariomycetes</taxon>
        <taxon>Hypocreomycetidae</taxon>
        <taxon>Hypocreales</taxon>
        <taxon>Clavicipitaceae</taxon>
        <taxon>Claviceps</taxon>
    </lineage>
</organism>
<keyword evidence="9 12" id="KW-0256">Endoplasmic reticulum</keyword>
<evidence type="ECO:0000256" key="6">
    <source>
        <dbReference type="ARBA" id="ARBA00022676"/>
    </source>
</evidence>
<evidence type="ECO:0000256" key="2">
    <source>
        <dbReference type="ARBA" id="ARBA00004687"/>
    </source>
</evidence>
<evidence type="ECO:0000256" key="12">
    <source>
        <dbReference type="RuleBase" id="RU363112"/>
    </source>
</evidence>
<feature type="transmembrane region" description="Helical" evidence="12">
    <location>
        <begin position="281"/>
        <end position="300"/>
    </location>
</feature>
<dbReference type="OrthoDB" id="10252502at2759"/>
<sequence>MSITHHGSMDLFAPSRAVCSLAALFVTWKGFLLVVALGAALAPDYDTSTSLFLERMYGRNASVSLATAQLTRWDALYFMHSSIKGHVYEQEWAFGLGLPTLVGLVGALARRLAPSAGPSTTTTTTTMSAATYALEPMVAICLAHLAHFLAVLCLHRLTMLLSGNPRLAYLSAALHILSPAGLFLSAPYNEGPFACLSFVGNLLFAVALKSTSGSGRESKSKSRDPSQLSLQRHAAMIAAGLSFGLATAFRSNGLTSGLLFAVEAVNGLRRMASRPCRAGDAVSVAVALLGGLCVAAGSVVPQTLAWMRYCVPEGVVSRPWCAWAVPSIYTFVQEHY</sequence>
<keyword evidence="10 12" id="KW-1133">Transmembrane helix</keyword>
<comment type="caution">
    <text evidence="13">The sequence shown here is derived from an EMBL/GenBank/DDBJ whole genome shotgun (WGS) entry which is preliminary data.</text>
</comment>
<name>A0A9P7SZZ5_9HYPO</name>
<comment type="function">
    <text evidence="12">Mannosyltransferase involved in glycosylphosphatidylinositol-anchor biosynthesis.</text>
</comment>
<evidence type="ECO:0000256" key="11">
    <source>
        <dbReference type="ARBA" id="ARBA00023136"/>
    </source>
</evidence>
<keyword evidence="8 12" id="KW-0812">Transmembrane</keyword>
<protein>
    <recommendedName>
        <fullName evidence="4 12">GPI mannosyltransferase 2</fullName>
        <ecNumber evidence="12">2.4.1.-</ecNumber>
    </recommendedName>
</protein>
<feature type="non-terminal residue" evidence="13">
    <location>
        <position position="336"/>
    </location>
</feature>
<evidence type="ECO:0000256" key="4">
    <source>
        <dbReference type="ARBA" id="ARBA00013795"/>
    </source>
</evidence>
<dbReference type="GO" id="GO:0004376">
    <property type="term" value="F:GPI mannosyltransferase activity"/>
    <property type="evidence" value="ECO:0007669"/>
    <property type="project" value="InterPro"/>
</dbReference>
<evidence type="ECO:0000256" key="7">
    <source>
        <dbReference type="ARBA" id="ARBA00022679"/>
    </source>
</evidence>
<dbReference type="GO" id="GO:0031501">
    <property type="term" value="C:mannosyltransferase complex"/>
    <property type="evidence" value="ECO:0007669"/>
    <property type="project" value="TreeGrafter"/>
</dbReference>
<dbReference type="GO" id="GO:0005789">
    <property type="term" value="C:endoplasmic reticulum membrane"/>
    <property type="evidence" value="ECO:0007669"/>
    <property type="project" value="UniProtKB-SubCell"/>
</dbReference>
<dbReference type="GO" id="GO:0000009">
    <property type="term" value="F:alpha-1,6-mannosyltransferase activity"/>
    <property type="evidence" value="ECO:0007669"/>
    <property type="project" value="InterPro"/>
</dbReference>
<keyword evidence="7 12" id="KW-0808">Transferase</keyword>
<evidence type="ECO:0000256" key="8">
    <source>
        <dbReference type="ARBA" id="ARBA00022692"/>
    </source>
</evidence>
<evidence type="ECO:0000256" key="1">
    <source>
        <dbReference type="ARBA" id="ARBA00004477"/>
    </source>
</evidence>
<feature type="transmembrane region" description="Helical" evidence="12">
    <location>
        <begin position="21"/>
        <end position="41"/>
    </location>
</feature>
<dbReference type="GO" id="GO:0006506">
    <property type="term" value="P:GPI anchor biosynthetic process"/>
    <property type="evidence" value="ECO:0007669"/>
    <property type="project" value="UniProtKB-KW"/>
</dbReference>
<keyword evidence="6 12" id="KW-0328">Glycosyltransferase</keyword>
<gene>
    <name evidence="13" type="ORF">E4U43_000538</name>
</gene>
<dbReference type="InterPro" id="IPR007315">
    <property type="entry name" value="PIG-V/Gpi18"/>
</dbReference>
<accession>A0A9P7SZZ5</accession>
<dbReference type="Pfam" id="PF04188">
    <property type="entry name" value="Mannosyl_trans2"/>
    <property type="match status" value="1"/>
</dbReference>
<feature type="transmembrane region" description="Helical" evidence="12">
    <location>
        <begin position="167"/>
        <end position="185"/>
    </location>
</feature>
<dbReference type="Proteomes" id="UP000748025">
    <property type="component" value="Unassembled WGS sequence"/>
</dbReference>
<dbReference type="EC" id="2.4.1.-" evidence="12"/>
<evidence type="ECO:0000256" key="3">
    <source>
        <dbReference type="ARBA" id="ARBA00008698"/>
    </source>
</evidence>
<evidence type="ECO:0000256" key="5">
    <source>
        <dbReference type="ARBA" id="ARBA00022502"/>
    </source>
</evidence>
<comment type="pathway">
    <text evidence="2 12">Glycolipid biosynthesis; glycosylphosphatidylinositol-anchor biosynthesis.</text>
</comment>
<keyword evidence="5 12" id="KW-0337">GPI-anchor biosynthesis</keyword>
<comment type="subcellular location">
    <subcellularLocation>
        <location evidence="1 12">Endoplasmic reticulum membrane</location>
        <topology evidence="1 12">Multi-pass membrane protein</topology>
    </subcellularLocation>
</comment>
<keyword evidence="11 12" id="KW-0472">Membrane</keyword>
<reference evidence="13" key="1">
    <citation type="journal article" date="2020" name="bioRxiv">
        <title>Whole genome comparisons of ergot fungi reveals the divergence and evolution of species within the genus Claviceps are the result of varying mechanisms driving genome evolution and host range expansion.</title>
        <authorList>
            <person name="Wyka S.A."/>
            <person name="Mondo S.J."/>
            <person name="Liu M."/>
            <person name="Dettman J."/>
            <person name="Nalam V."/>
            <person name="Broders K.D."/>
        </authorList>
    </citation>
    <scope>NUCLEOTIDE SEQUENCE</scope>
    <source>
        <strain evidence="13">CCC 602</strain>
    </source>
</reference>
<feature type="transmembrane region" description="Helical" evidence="12">
    <location>
        <begin position="133"/>
        <end position="155"/>
    </location>
</feature>
<evidence type="ECO:0000256" key="10">
    <source>
        <dbReference type="ARBA" id="ARBA00022989"/>
    </source>
</evidence>